<feature type="transmembrane region" description="Helical" evidence="7">
    <location>
        <begin position="407"/>
        <end position="431"/>
    </location>
</feature>
<dbReference type="PANTHER" id="PTHR20772">
    <property type="entry name" value="PROTEIN FMP42"/>
    <property type="match status" value="1"/>
</dbReference>
<dbReference type="OrthoDB" id="330047at2759"/>
<proteinExistence type="inferred from homology"/>
<dbReference type="InterPro" id="IPR052599">
    <property type="entry name" value="SLC43A_AATransporter"/>
</dbReference>
<sequence length="483" mass="52485">MDVGTVSKAKRLAQVIFSIIFCFLTAGVVFGYAALKPVLIDNHVYGYLCGDGQGYCKASDIRMNFMFTLATVVTNGAALPIGSILDKVGPQKTAILGSVVFLLGNLVFGLQITKGAIDTYVIGYVLLALGSPAIFLSQFHLSNAFPKSSGVILAAITGAFDASSVPRTFFWVYTSIPVIIIIQQTIMGPKTIYERGTDEDAASFAAHGALEEDGFDDLTRARSPRQGRNHVGFDQDPVASGFSRISYRVDAMAGDDEYESAKALDGGKGDGVVGVMFGKGVKEQMSSSWFLLIAFYLFVQMIRINWYLQTVQSQLEFYTGNVELADTLTKAFTVLLPLGGIIGIPFVGYLLDSRTTLEATVILVFFGLAFGILTSLPQTVPQLIGIGFLTILRPLFYTYVSDFFAKIFGFVTFGRLYGLAMTISGVLGLILTPMDILTQKHLNGNYYPINITLIVLGALTNIAIAVRLWTYTRKGRIALEEET</sequence>
<protein>
    <recommendedName>
        <fullName evidence="10">MFS transporter</fullName>
    </recommendedName>
</protein>
<feature type="transmembrane region" description="Helical" evidence="7">
    <location>
        <begin position="94"/>
        <end position="113"/>
    </location>
</feature>
<evidence type="ECO:0000313" key="8">
    <source>
        <dbReference type="EMBL" id="GHJ87230.1"/>
    </source>
</evidence>
<feature type="transmembrane region" description="Helical" evidence="7">
    <location>
        <begin position="451"/>
        <end position="469"/>
    </location>
</feature>
<dbReference type="GO" id="GO:0000329">
    <property type="term" value="C:fungal-type vacuole membrane"/>
    <property type="evidence" value="ECO:0007669"/>
    <property type="project" value="TreeGrafter"/>
</dbReference>
<comment type="similarity">
    <text evidence="2">Belongs to the SLC43A transporter (TC 2.A.1.44) family.</text>
</comment>
<dbReference type="AlphaFoldDB" id="A0A8H3TU22"/>
<feature type="transmembrane region" description="Helical" evidence="7">
    <location>
        <begin position="382"/>
        <end position="400"/>
    </location>
</feature>
<evidence type="ECO:0000256" key="2">
    <source>
        <dbReference type="ARBA" id="ARBA00006595"/>
    </source>
</evidence>
<evidence type="ECO:0008006" key="10">
    <source>
        <dbReference type="Google" id="ProtNLM"/>
    </source>
</evidence>
<organism evidence="8 9">
    <name type="scientific">Naganishia liquefaciens</name>
    <dbReference type="NCBI Taxonomy" id="104408"/>
    <lineage>
        <taxon>Eukaryota</taxon>
        <taxon>Fungi</taxon>
        <taxon>Dikarya</taxon>
        <taxon>Basidiomycota</taxon>
        <taxon>Agaricomycotina</taxon>
        <taxon>Tremellomycetes</taxon>
        <taxon>Filobasidiales</taxon>
        <taxon>Filobasidiaceae</taxon>
        <taxon>Naganishia</taxon>
    </lineage>
</organism>
<dbReference type="SUPFAM" id="SSF103473">
    <property type="entry name" value="MFS general substrate transporter"/>
    <property type="match status" value="1"/>
</dbReference>
<feature type="transmembrane region" description="Helical" evidence="7">
    <location>
        <begin position="65"/>
        <end position="85"/>
    </location>
</feature>
<evidence type="ECO:0000256" key="6">
    <source>
        <dbReference type="ARBA" id="ARBA00023136"/>
    </source>
</evidence>
<keyword evidence="5 7" id="KW-1133">Transmembrane helix</keyword>
<feature type="transmembrane region" description="Helical" evidence="7">
    <location>
        <begin position="328"/>
        <end position="350"/>
    </location>
</feature>
<evidence type="ECO:0000256" key="1">
    <source>
        <dbReference type="ARBA" id="ARBA00004141"/>
    </source>
</evidence>
<evidence type="ECO:0000256" key="5">
    <source>
        <dbReference type="ARBA" id="ARBA00022989"/>
    </source>
</evidence>
<evidence type="ECO:0000256" key="7">
    <source>
        <dbReference type="SAM" id="Phobius"/>
    </source>
</evidence>
<name>A0A8H3TU22_9TREE</name>
<dbReference type="Proteomes" id="UP000620104">
    <property type="component" value="Unassembled WGS sequence"/>
</dbReference>
<dbReference type="InterPro" id="IPR036259">
    <property type="entry name" value="MFS_trans_sf"/>
</dbReference>
<evidence type="ECO:0000313" key="9">
    <source>
        <dbReference type="Proteomes" id="UP000620104"/>
    </source>
</evidence>
<dbReference type="PANTHER" id="PTHR20772:SF2">
    <property type="entry name" value="PROTEIN FMP42"/>
    <property type="match status" value="1"/>
</dbReference>
<reference evidence="8" key="1">
    <citation type="submission" date="2020-07" db="EMBL/GenBank/DDBJ databases">
        <title>Draft Genome Sequence of a Deep-Sea Yeast, Naganishia (Cryptococcus) liquefaciens strain N6.</title>
        <authorList>
            <person name="Han Y.W."/>
            <person name="Kajitani R."/>
            <person name="Morimoto H."/>
            <person name="Parhat M."/>
            <person name="Tsubouchi H."/>
            <person name="Bakenova O."/>
            <person name="Ogata M."/>
            <person name="Argunhan B."/>
            <person name="Aoki R."/>
            <person name="Kajiwara S."/>
            <person name="Itoh T."/>
            <person name="Iwasaki H."/>
        </authorList>
    </citation>
    <scope>NUCLEOTIDE SEQUENCE</scope>
    <source>
        <strain evidence="8">N6</strain>
    </source>
</reference>
<evidence type="ECO:0000256" key="4">
    <source>
        <dbReference type="ARBA" id="ARBA00022692"/>
    </source>
</evidence>
<comment type="subcellular location">
    <subcellularLocation>
        <location evidence="1">Membrane</location>
        <topology evidence="1">Multi-pass membrane protein</topology>
    </subcellularLocation>
</comment>
<feature type="transmembrane region" description="Helical" evidence="7">
    <location>
        <begin position="289"/>
        <end position="308"/>
    </location>
</feature>
<dbReference type="Gene3D" id="1.20.1250.20">
    <property type="entry name" value="MFS general substrate transporter like domains"/>
    <property type="match status" value="1"/>
</dbReference>
<comment type="caution">
    <text evidence="8">The sequence shown here is derived from an EMBL/GenBank/DDBJ whole genome shotgun (WGS) entry which is preliminary data.</text>
</comment>
<feature type="transmembrane region" description="Helical" evidence="7">
    <location>
        <begin position="168"/>
        <end position="186"/>
    </location>
</feature>
<feature type="transmembrane region" description="Helical" evidence="7">
    <location>
        <begin position="357"/>
        <end position="376"/>
    </location>
</feature>
<accession>A0A8H3TU22</accession>
<keyword evidence="3" id="KW-0813">Transport</keyword>
<feature type="transmembrane region" description="Helical" evidence="7">
    <location>
        <begin position="12"/>
        <end position="35"/>
    </location>
</feature>
<keyword evidence="4 7" id="KW-0812">Transmembrane</keyword>
<feature type="transmembrane region" description="Helical" evidence="7">
    <location>
        <begin position="119"/>
        <end position="137"/>
    </location>
</feature>
<keyword evidence="9" id="KW-1185">Reference proteome</keyword>
<gene>
    <name evidence="8" type="ORF">NliqN6_3632</name>
</gene>
<evidence type="ECO:0000256" key="3">
    <source>
        <dbReference type="ARBA" id="ARBA00022448"/>
    </source>
</evidence>
<keyword evidence="6 7" id="KW-0472">Membrane</keyword>
<dbReference type="EMBL" id="BLZA01000021">
    <property type="protein sequence ID" value="GHJ87230.1"/>
    <property type="molecule type" value="Genomic_DNA"/>
</dbReference>